<sequence length="127" mass="13746">MTCGVLLAALQQITGGYRSPARVMAGGAPARHPEYTEDTSFLLLTILVSYTTNLIFLGTKSAIPQTVVPIRDTLLFFLSFLSSSLFLSLSSFPSGWTLPMCNKIQVSCLKAASTEIFVSETSHFSCN</sequence>
<keyword evidence="1" id="KW-0472">Membrane</keyword>
<protein>
    <submittedName>
        <fullName evidence="2">Uncharacterized protein</fullName>
    </submittedName>
</protein>
<evidence type="ECO:0000256" key="1">
    <source>
        <dbReference type="SAM" id="Phobius"/>
    </source>
</evidence>
<organism evidence="2 3">
    <name type="scientific">Ancylostoma ceylanicum</name>
    <dbReference type="NCBI Taxonomy" id="53326"/>
    <lineage>
        <taxon>Eukaryota</taxon>
        <taxon>Metazoa</taxon>
        <taxon>Ecdysozoa</taxon>
        <taxon>Nematoda</taxon>
        <taxon>Chromadorea</taxon>
        <taxon>Rhabditida</taxon>
        <taxon>Rhabditina</taxon>
        <taxon>Rhabditomorpha</taxon>
        <taxon>Strongyloidea</taxon>
        <taxon>Ancylostomatidae</taxon>
        <taxon>Ancylostomatinae</taxon>
        <taxon>Ancylostoma</taxon>
    </lineage>
</organism>
<evidence type="ECO:0000313" key="2">
    <source>
        <dbReference type="EMBL" id="EYB93336.1"/>
    </source>
</evidence>
<name>A0A016SSE8_9BILA</name>
<dbReference type="AlphaFoldDB" id="A0A016SSE8"/>
<comment type="caution">
    <text evidence="2">The sequence shown here is derived from an EMBL/GenBank/DDBJ whole genome shotgun (WGS) entry which is preliminary data.</text>
</comment>
<accession>A0A016SSE8</accession>
<keyword evidence="3" id="KW-1185">Reference proteome</keyword>
<dbReference type="Proteomes" id="UP000024635">
    <property type="component" value="Unassembled WGS sequence"/>
</dbReference>
<evidence type="ECO:0000313" key="3">
    <source>
        <dbReference type="Proteomes" id="UP000024635"/>
    </source>
</evidence>
<proteinExistence type="predicted"/>
<feature type="transmembrane region" description="Helical" evidence="1">
    <location>
        <begin position="41"/>
        <end position="63"/>
    </location>
</feature>
<dbReference type="EMBL" id="JARK01001519">
    <property type="protein sequence ID" value="EYB93336.1"/>
    <property type="molecule type" value="Genomic_DNA"/>
</dbReference>
<gene>
    <name evidence="2" type="primary">Acey_s0183.g920</name>
    <name evidence="2" type="ORF">Y032_0183g920</name>
</gene>
<feature type="transmembrane region" description="Helical" evidence="1">
    <location>
        <begin position="75"/>
        <end position="96"/>
    </location>
</feature>
<keyword evidence="1" id="KW-0812">Transmembrane</keyword>
<keyword evidence="1" id="KW-1133">Transmembrane helix</keyword>
<reference evidence="3" key="1">
    <citation type="journal article" date="2015" name="Nat. Genet.">
        <title>The genome and transcriptome of the zoonotic hookworm Ancylostoma ceylanicum identify infection-specific gene families.</title>
        <authorList>
            <person name="Schwarz E.M."/>
            <person name="Hu Y."/>
            <person name="Antoshechkin I."/>
            <person name="Miller M.M."/>
            <person name="Sternberg P.W."/>
            <person name="Aroian R.V."/>
        </authorList>
    </citation>
    <scope>NUCLEOTIDE SEQUENCE</scope>
    <source>
        <strain evidence="3">HY135</strain>
    </source>
</reference>